<comment type="caution">
    <text evidence="2">The sequence shown here is derived from an EMBL/GenBank/DDBJ whole genome shotgun (WGS) entry which is preliminary data.</text>
</comment>
<gene>
    <name evidence="2" type="ORF">AVEN_156568_1</name>
</gene>
<evidence type="ECO:0000313" key="3">
    <source>
        <dbReference type="Proteomes" id="UP000499080"/>
    </source>
</evidence>
<dbReference type="AlphaFoldDB" id="A0A4Y2KW52"/>
<evidence type="ECO:0000313" key="2">
    <source>
        <dbReference type="EMBL" id="GBN06581.1"/>
    </source>
</evidence>
<evidence type="ECO:0000256" key="1">
    <source>
        <dbReference type="SAM" id="MobiDB-lite"/>
    </source>
</evidence>
<feature type="non-terminal residue" evidence="2">
    <location>
        <position position="1"/>
    </location>
</feature>
<dbReference type="EMBL" id="BGPR01274154">
    <property type="protein sequence ID" value="GBN06581.1"/>
    <property type="molecule type" value="Genomic_DNA"/>
</dbReference>
<sequence length="113" mass="12871">TFSGVGTDISRWERDRDYGRDGQTPPSGTAAAVVVCATPHEGKRGCGAVSQRLPSVQQLERFLASSPGKLRQELFHVFCIYFNKCFQVIMFYFSLRLRETYFLDEPIFSVPQR</sequence>
<feature type="compositionally biased region" description="Basic and acidic residues" evidence="1">
    <location>
        <begin position="10"/>
        <end position="20"/>
    </location>
</feature>
<reference evidence="2 3" key="1">
    <citation type="journal article" date="2019" name="Sci. Rep.">
        <title>Orb-weaving spider Araneus ventricosus genome elucidates the spidroin gene catalogue.</title>
        <authorList>
            <person name="Kono N."/>
            <person name="Nakamura H."/>
            <person name="Ohtoshi R."/>
            <person name="Moran D.A.P."/>
            <person name="Shinohara A."/>
            <person name="Yoshida Y."/>
            <person name="Fujiwara M."/>
            <person name="Mori M."/>
            <person name="Tomita M."/>
            <person name="Arakawa K."/>
        </authorList>
    </citation>
    <scope>NUCLEOTIDE SEQUENCE [LARGE SCALE GENOMIC DNA]</scope>
</reference>
<proteinExistence type="predicted"/>
<accession>A0A4Y2KW52</accession>
<dbReference type="Proteomes" id="UP000499080">
    <property type="component" value="Unassembled WGS sequence"/>
</dbReference>
<keyword evidence="3" id="KW-1185">Reference proteome</keyword>
<protein>
    <submittedName>
        <fullName evidence="2">Uncharacterized protein</fullName>
    </submittedName>
</protein>
<name>A0A4Y2KW52_ARAVE</name>
<organism evidence="2 3">
    <name type="scientific">Araneus ventricosus</name>
    <name type="common">Orbweaver spider</name>
    <name type="synonym">Epeira ventricosa</name>
    <dbReference type="NCBI Taxonomy" id="182803"/>
    <lineage>
        <taxon>Eukaryota</taxon>
        <taxon>Metazoa</taxon>
        <taxon>Ecdysozoa</taxon>
        <taxon>Arthropoda</taxon>
        <taxon>Chelicerata</taxon>
        <taxon>Arachnida</taxon>
        <taxon>Araneae</taxon>
        <taxon>Araneomorphae</taxon>
        <taxon>Entelegynae</taxon>
        <taxon>Araneoidea</taxon>
        <taxon>Araneidae</taxon>
        <taxon>Araneus</taxon>
    </lineage>
</organism>
<feature type="region of interest" description="Disordered" evidence="1">
    <location>
        <begin position="1"/>
        <end position="28"/>
    </location>
</feature>